<name>A0AAU7U697_9DEIO</name>
<evidence type="ECO:0000256" key="1">
    <source>
        <dbReference type="SAM" id="SignalP"/>
    </source>
</evidence>
<organism evidence="3">
    <name type="scientific">Deinococcus sonorensis KR-87</name>
    <dbReference type="NCBI Taxonomy" id="694439"/>
    <lineage>
        <taxon>Bacteria</taxon>
        <taxon>Thermotogati</taxon>
        <taxon>Deinococcota</taxon>
        <taxon>Deinococci</taxon>
        <taxon>Deinococcales</taxon>
        <taxon>Deinococcaceae</taxon>
        <taxon>Deinococcus</taxon>
    </lineage>
</organism>
<sequence length="438" mass="46547">MKKRTAPLVLSLLLAACGQQSSSPTAADDPWAAEYAAHPSDPWVSTHLSALSLTSGTNTLGYEKPTYATSGWGPIEVNRSNGGRAQLDGNPLTMGGEVYSKGYGVHSNSELRYDLTGTGATCTQFSALVGIDNEVGSKGSVVFQVWADGVKVADSGVIYGSFPARRITADLTGKKQLRLVVTDAGDGNFYDHADWANPVINCSAVTNAKLTLDQSTVDIYHLHTAALKAHLTNFPAGPVNLRLDFVRPSDDGIYQAPTQGSIALTTTQASGNGDVALSLTAPYLTSINPYFPLLEQDYRLVASQQGKDLASVPLHVSEKLMKISIRLEVPESAYSGQENIPGVAVVTVEPPLDTPLRDLHLSEAAGGNFNDVTNVGTMTGDGHVMRRPFTFTALGIPGEPDQTLLSLFGYFPNGGYFGGKYDFYNPGAYLSIKIVPAP</sequence>
<evidence type="ECO:0000259" key="2">
    <source>
        <dbReference type="SMART" id="SM00776"/>
    </source>
</evidence>
<dbReference type="AlphaFoldDB" id="A0AAU7U697"/>
<dbReference type="Gene3D" id="2.60.120.1060">
    <property type="entry name" value="NPCBM/NEW2 domain"/>
    <property type="match status" value="1"/>
</dbReference>
<reference evidence="3" key="1">
    <citation type="submission" date="2024-06" db="EMBL/GenBank/DDBJ databases">
        <title>Draft Genome Sequence of Deinococcus sonorensis Type Strain KR-87, a Biofilm Producing Representative of the Genus Deinococcus.</title>
        <authorList>
            <person name="Boren L.S."/>
            <person name="Grosso R.A."/>
            <person name="Hugenberg-Cox A.N."/>
            <person name="Hill J.T.E."/>
            <person name="Albert C.M."/>
            <person name="Tuohy J.M."/>
        </authorList>
    </citation>
    <scope>NUCLEOTIDE SEQUENCE</scope>
    <source>
        <strain evidence="3">KR-87</strain>
        <plasmid evidence="3">pDson03</plasmid>
    </source>
</reference>
<dbReference type="InterPro" id="IPR008979">
    <property type="entry name" value="Galactose-bd-like_sf"/>
</dbReference>
<dbReference type="RefSeq" id="WP_350242180.1">
    <property type="nucleotide sequence ID" value="NZ_CP158298.1"/>
</dbReference>
<accession>A0AAU7U697</accession>
<feature type="chain" id="PRO_5043414513" evidence="1">
    <location>
        <begin position="28"/>
        <end position="438"/>
    </location>
</feature>
<dbReference type="EMBL" id="CP158298">
    <property type="protein sequence ID" value="XBV84142.1"/>
    <property type="molecule type" value="Genomic_DNA"/>
</dbReference>
<dbReference type="InterPro" id="IPR038637">
    <property type="entry name" value="NPCBM_sf"/>
</dbReference>
<dbReference type="InterPro" id="IPR013222">
    <property type="entry name" value="Glyco_hyd_98_carb-bd"/>
</dbReference>
<keyword evidence="1" id="KW-0732">Signal</keyword>
<proteinExistence type="predicted"/>
<protein>
    <submittedName>
        <fullName evidence="3">NPCBM/NEW2 domain-containing protein</fullName>
    </submittedName>
</protein>
<dbReference type="KEGG" id="dsc:ABOD76_03550"/>
<keyword evidence="3" id="KW-0614">Plasmid</keyword>
<dbReference type="SUPFAM" id="SSF49785">
    <property type="entry name" value="Galactose-binding domain-like"/>
    <property type="match status" value="1"/>
</dbReference>
<dbReference type="SMART" id="SM00776">
    <property type="entry name" value="NPCBM"/>
    <property type="match status" value="1"/>
</dbReference>
<dbReference type="PROSITE" id="PS51257">
    <property type="entry name" value="PROKAR_LIPOPROTEIN"/>
    <property type="match status" value="1"/>
</dbReference>
<evidence type="ECO:0000313" key="3">
    <source>
        <dbReference type="EMBL" id="XBV84142.1"/>
    </source>
</evidence>
<feature type="domain" description="Glycosyl hydrolase family 98 putative carbohydrate-binding module" evidence="2">
    <location>
        <begin position="54"/>
        <end position="202"/>
    </location>
</feature>
<gene>
    <name evidence="3" type="ORF">ABOD76_03550</name>
</gene>
<feature type="signal peptide" evidence="1">
    <location>
        <begin position="1"/>
        <end position="27"/>
    </location>
</feature>
<dbReference type="Pfam" id="PF08305">
    <property type="entry name" value="NPCBM"/>
    <property type="match status" value="1"/>
</dbReference>
<geneLocation type="plasmid" evidence="3">
    <name>pDson03</name>
</geneLocation>